<proteinExistence type="predicted"/>
<name>A0ABD0M8T6_9CAEN</name>
<feature type="non-terminal residue" evidence="1">
    <location>
        <position position="1"/>
    </location>
</feature>
<evidence type="ECO:0000313" key="1">
    <source>
        <dbReference type="EMBL" id="KAK7507967.1"/>
    </source>
</evidence>
<accession>A0ABD0M8T6</accession>
<protein>
    <submittedName>
        <fullName evidence="1">Uncharacterized protein</fullName>
    </submittedName>
</protein>
<dbReference type="EMBL" id="JACVVK020000003">
    <property type="protein sequence ID" value="KAK7507967.1"/>
    <property type="molecule type" value="Genomic_DNA"/>
</dbReference>
<sequence length="56" mass="6180">NATMMVVVDGPPNLRHQCPVSALACPRDMSPTDKGGMHSALQIYRHGDCVQAWLRF</sequence>
<comment type="caution">
    <text evidence="1">The sequence shown here is derived from an EMBL/GenBank/DDBJ whole genome shotgun (WGS) entry which is preliminary data.</text>
</comment>
<organism evidence="1 2">
    <name type="scientific">Batillaria attramentaria</name>
    <dbReference type="NCBI Taxonomy" id="370345"/>
    <lineage>
        <taxon>Eukaryota</taxon>
        <taxon>Metazoa</taxon>
        <taxon>Spiralia</taxon>
        <taxon>Lophotrochozoa</taxon>
        <taxon>Mollusca</taxon>
        <taxon>Gastropoda</taxon>
        <taxon>Caenogastropoda</taxon>
        <taxon>Sorbeoconcha</taxon>
        <taxon>Cerithioidea</taxon>
        <taxon>Batillariidae</taxon>
        <taxon>Batillaria</taxon>
    </lineage>
</organism>
<keyword evidence="2" id="KW-1185">Reference proteome</keyword>
<evidence type="ECO:0000313" key="2">
    <source>
        <dbReference type="Proteomes" id="UP001519460"/>
    </source>
</evidence>
<reference evidence="1 2" key="1">
    <citation type="journal article" date="2023" name="Sci. Data">
        <title>Genome assembly of the Korean intertidal mud-creeper Batillaria attramentaria.</title>
        <authorList>
            <person name="Patra A.K."/>
            <person name="Ho P.T."/>
            <person name="Jun S."/>
            <person name="Lee S.J."/>
            <person name="Kim Y."/>
            <person name="Won Y.J."/>
        </authorList>
    </citation>
    <scope>NUCLEOTIDE SEQUENCE [LARGE SCALE GENOMIC DNA]</scope>
    <source>
        <strain evidence="1">Wonlab-2016</strain>
    </source>
</reference>
<dbReference type="AlphaFoldDB" id="A0ABD0M8T6"/>
<dbReference type="Proteomes" id="UP001519460">
    <property type="component" value="Unassembled WGS sequence"/>
</dbReference>
<gene>
    <name evidence="1" type="ORF">BaRGS_00000932</name>
</gene>